<evidence type="ECO:0000313" key="2">
    <source>
        <dbReference type="Proteomes" id="UP001397290"/>
    </source>
</evidence>
<name>A0AAW0RG76_9HYPO</name>
<reference evidence="1 2" key="1">
    <citation type="submission" date="2020-02" db="EMBL/GenBank/DDBJ databases">
        <title>Comparative genomics of the hypocrealean fungal genus Beauvera.</title>
        <authorList>
            <person name="Showalter D.N."/>
            <person name="Bushley K.E."/>
            <person name="Rehner S.A."/>
        </authorList>
    </citation>
    <scope>NUCLEOTIDE SEQUENCE [LARGE SCALE GENOMIC DNA]</scope>
    <source>
        <strain evidence="1 2">ARSEF4384</strain>
    </source>
</reference>
<dbReference type="Proteomes" id="UP001397290">
    <property type="component" value="Unassembled WGS sequence"/>
</dbReference>
<comment type="caution">
    <text evidence="1">The sequence shown here is derived from an EMBL/GenBank/DDBJ whole genome shotgun (WGS) entry which is preliminary data.</text>
</comment>
<proteinExistence type="predicted"/>
<protein>
    <recommendedName>
        <fullName evidence="3">Type I restriction enzyme R protein N-terminal domain-containing protein</fullName>
    </recommendedName>
</protein>
<dbReference type="AlphaFoldDB" id="A0AAW0RG76"/>
<gene>
    <name evidence="1" type="ORF">G3M48_000687</name>
</gene>
<accession>A0AAW0RG76</accession>
<sequence length="189" mass="21897">MSKLSDRPKTLKVSDFKHYLNDEIQLGYYQEINVAGSTEKEVGAFYNSFLRDVFTKKQKFRVDVEARVAERMNQKKADFAILYVRLGVPKRVILFEYKRSEFASRGAEWAAALQQAVDYCKLVRDTESDPDKTLYITVNIGTYLRFYEIPPLSSAVKDWAPGGGVVYELADDESKVWELWLLLRDQVMQ</sequence>
<keyword evidence="2" id="KW-1185">Reference proteome</keyword>
<evidence type="ECO:0000313" key="1">
    <source>
        <dbReference type="EMBL" id="KAK8141158.1"/>
    </source>
</evidence>
<dbReference type="EMBL" id="JAAHCF010001160">
    <property type="protein sequence ID" value="KAK8141158.1"/>
    <property type="molecule type" value="Genomic_DNA"/>
</dbReference>
<organism evidence="1 2">
    <name type="scientific">Beauveria asiatica</name>
    <dbReference type="NCBI Taxonomy" id="1069075"/>
    <lineage>
        <taxon>Eukaryota</taxon>
        <taxon>Fungi</taxon>
        <taxon>Dikarya</taxon>
        <taxon>Ascomycota</taxon>
        <taxon>Pezizomycotina</taxon>
        <taxon>Sordariomycetes</taxon>
        <taxon>Hypocreomycetidae</taxon>
        <taxon>Hypocreales</taxon>
        <taxon>Cordycipitaceae</taxon>
        <taxon>Beauveria</taxon>
    </lineage>
</organism>
<evidence type="ECO:0008006" key="3">
    <source>
        <dbReference type="Google" id="ProtNLM"/>
    </source>
</evidence>